<dbReference type="EMBL" id="GBRH01282623">
    <property type="protein sequence ID" value="JAD15272.1"/>
    <property type="molecule type" value="Transcribed_RNA"/>
</dbReference>
<protein>
    <submittedName>
        <fullName evidence="1">Uncharacterized protein</fullName>
    </submittedName>
</protein>
<sequence length="62" mass="7142">MYSSELNTFHQSKSLILDILVNEDSFNEVSKQFRCILKNHGAFYALVALLPPVYSYMYSVCC</sequence>
<organism evidence="1">
    <name type="scientific">Arundo donax</name>
    <name type="common">Giant reed</name>
    <name type="synonym">Donax arundinaceus</name>
    <dbReference type="NCBI Taxonomy" id="35708"/>
    <lineage>
        <taxon>Eukaryota</taxon>
        <taxon>Viridiplantae</taxon>
        <taxon>Streptophyta</taxon>
        <taxon>Embryophyta</taxon>
        <taxon>Tracheophyta</taxon>
        <taxon>Spermatophyta</taxon>
        <taxon>Magnoliopsida</taxon>
        <taxon>Liliopsida</taxon>
        <taxon>Poales</taxon>
        <taxon>Poaceae</taxon>
        <taxon>PACMAD clade</taxon>
        <taxon>Arundinoideae</taxon>
        <taxon>Arundineae</taxon>
        <taxon>Arundo</taxon>
    </lineage>
</organism>
<evidence type="ECO:0000313" key="1">
    <source>
        <dbReference type="EMBL" id="JAD15272.1"/>
    </source>
</evidence>
<proteinExistence type="predicted"/>
<reference evidence="1" key="2">
    <citation type="journal article" date="2015" name="Data Brief">
        <title>Shoot transcriptome of the giant reed, Arundo donax.</title>
        <authorList>
            <person name="Barrero R.A."/>
            <person name="Guerrero F.D."/>
            <person name="Moolhuijzen P."/>
            <person name="Goolsby J.A."/>
            <person name="Tidwell J."/>
            <person name="Bellgard S.E."/>
            <person name="Bellgard M.I."/>
        </authorList>
    </citation>
    <scope>NUCLEOTIDE SEQUENCE</scope>
    <source>
        <tissue evidence="1">Shoot tissue taken approximately 20 cm above the soil surface</tissue>
    </source>
</reference>
<accession>A0A0A9U1X2</accession>
<dbReference type="AlphaFoldDB" id="A0A0A9U1X2"/>
<reference evidence="1" key="1">
    <citation type="submission" date="2014-09" db="EMBL/GenBank/DDBJ databases">
        <authorList>
            <person name="Magalhaes I.L.F."/>
            <person name="Oliveira U."/>
            <person name="Santos F.R."/>
            <person name="Vidigal T.H.D.A."/>
            <person name="Brescovit A.D."/>
            <person name="Santos A.J."/>
        </authorList>
    </citation>
    <scope>NUCLEOTIDE SEQUENCE</scope>
    <source>
        <tissue evidence="1">Shoot tissue taken approximately 20 cm above the soil surface</tissue>
    </source>
</reference>
<name>A0A0A9U1X2_ARUDO</name>